<sequence length="788" mass="89501">MDNTLLTLNKKINKELGNNTKTKDRVKQLGKTLLISLIFSMVFLTSSFHIGGTSNIGTIFIIPLLATIIQVNKKIGLITMVLITLGSLLFGNLIFLATSVSLIFLIFIAQFNLSKNQNIMLVIASAITSYLILNIINETFINPYFILFIIVVDYVMSNIYFQVIDIYDFNKSKTQVLFREEIHAILLAAVNISIGLYLINIGNYNIGFIFSILSVMIFGLLSDKMYTLTYTFIIYFILKYTGLTYDSVEIIPFIGIGSILFKKDRINMRTLYFLIIPAVLEELLIVRGSIIDIYISVLAATILYFIVAPRIIKKYSNLLVPKYEEAKYYRSYVENVREEMSNRLLHFAELFETFSNKASESNDELIKLDEAIDEVINKHCKRCIKKDTCLNSKHIKTYNYFTTLLKEGRYVYDTKKRFLDLFSMYCLHATELVETTVELNGKYEILNPNNRRKRGRSNPFQFQDSLSGMAKILQQYAIEVSNDFEDDDIKVERIKDQLRKIGVTLVYFKQNSLKANQVDIEIGVKELTETETVKILIPTITGFLKEDLELMSYTKSKGLNKIRIISKQMYEIDFGVKYVGKGGSRVCGDNYLVHELHNGNTVIALSDGMGSGFAAHEESKSTLELLNQMLKSGAGDYTAVSTINSLLDLKEYSERYSTLDYVTINKSLGSVEFYKLGAAPSFIVRGNRVIKINNENVMIGEAKQVNGFNIDIKVNDVIVIISDGAYEHYSSDKKFERDLAKIPKNAPMQIANDIIKMAYNDYGETIPDDMTAIVLKVNPKTKDAVQSA</sequence>
<comment type="caution">
    <text evidence="4">The sequence shown here is derived from an EMBL/GenBank/DDBJ whole genome shotgun (WGS) entry which is preliminary data.</text>
</comment>
<protein>
    <submittedName>
        <fullName evidence="4">Serine phosphatase protein</fullName>
    </submittedName>
</protein>
<dbReference type="PANTHER" id="PTHR43156">
    <property type="entry name" value="STAGE II SPORULATION PROTEIN E-RELATED"/>
    <property type="match status" value="1"/>
</dbReference>
<gene>
    <name evidence="4" type="ORF">HLPCO_001419</name>
</gene>
<dbReference type="InterPro" id="IPR036457">
    <property type="entry name" value="PPM-type-like_dom_sf"/>
</dbReference>
<dbReference type="RefSeq" id="WP_008824988.1">
    <property type="nucleotide sequence ID" value="NZ_AFNU02000004.1"/>
</dbReference>
<dbReference type="InterPro" id="IPR045768">
    <property type="entry name" value="SpoIIE_N"/>
</dbReference>
<organism evidence="4 5">
    <name type="scientific">Haloplasma contractile SSD-17B</name>
    <dbReference type="NCBI Taxonomy" id="1033810"/>
    <lineage>
        <taxon>Bacteria</taxon>
        <taxon>Bacillati</taxon>
        <taxon>Mycoplasmatota</taxon>
        <taxon>Mollicutes</taxon>
        <taxon>Haloplasmatales</taxon>
        <taxon>Haloplasmataceae</taxon>
        <taxon>Haloplasma</taxon>
    </lineage>
</organism>
<feature type="transmembrane region" description="Helical" evidence="2">
    <location>
        <begin position="293"/>
        <end position="312"/>
    </location>
</feature>
<dbReference type="PANTHER" id="PTHR43156:SF2">
    <property type="entry name" value="STAGE II SPORULATION PROTEIN E"/>
    <property type="match status" value="1"/>
</dbReference>
<feature type="transmembrane region" description="Helical" evidence="2">
    <location>
        <begin position="33"/>
        <end position="66"/>
    </location>
</feature>
<evidence type="ECO:0000256" key="1">
    <source>
        <dbReference type="ARBA" id="ARBA00022801"/>
    </source>
</evidence>
<feature type="transmembrane region" description="Helical" evidence="2">
    <location>
        <begin position="182"/>
        <end position="199"/>
    </location>
</feature>
<dbReference type="OrthoDB" id="9763774at2"/>
<dbReference type="SMART" id="SM00331">
    <property type="entry name" value="PP2C_SIG"/>
    <property type="match status" value="1"/>
</dbReference>
<proteinExistence type="predicted"/>
<reference evidence="4 5" key="1">
    <citation type="journal article" date="2011" name="J. Bacteriol.">
        <title>Genome sequence of Haloplasma contractile, an unusual contractile bacterium from a deep-sea anoxic brine lake.</title>
        <authorList>
            <person name="Antunes A."/>
            <person name="Alam I."/>
            <person name="El Dorry H."/>
            <person name="Siam R."/>
            <person name="Robertson A."/>
            <person name="Bajic V.B."/>
            <person name="Stingl U."/>
        </authorList>
    </citation>
    <scope>NUCLEOTIDE SEQUENCE [LARGE SCALE GENOMIC DNA]</scope>
    <source>
        <strain evidence="4 5">SSD-17B</strain>
    </source>
</reference>
<dbReference type="FunCoup" id="U2EBH8">
    <property type="interactions" value="38"/>
</dbReference>
<keyword evidence="2" id="KW-0472">Membrane</keyword>
<accession>U2EBH8</accession>
<dbReference type="STRING" id="1033810.HLPCO_001419"/>
<keyword evidence="5" id="KW-1185">Reference proteome</keyword>
<evidence type="ECO:0000259" key="3">
    <source>
        <dbReference type="PROSITE" id="PS51746"/>
    </source>
</evidence>
<dbReference type="Pfam" id="PF19732">
    <property type="entry name" value="SpoIIE_N"/>
    <property type="match status" value="1"/>
</dbReference>
<feature type="transmembrane region" description="Helical" evidence="2">
    <location>
        <begin position="78"/>
        <end position="107"/>
    </location>
</feature>
<evidence type="ECO:0000313" key="4">
    <source>
        <dbReference type="EMBL" id="ERJ12433.1"/>
    </source>
</evidence>
<dbReference type="SUPFAM" id="SSF81606">
    <property type="entry name" value="PP2C-like"/>
    <property type="match status" value="1"/>
</dbReference>
<dbReference type="AlphaFoldDB" id="U2EBH8"/>
<evidence type="ECO:0000313" key="5">
    <source>
        <dbReference type="Proteomes" id="UP000005707"/>
    </source>
</evidence>
<dbReference type="Pfam" id="PF07228">
    <property type="entry name" value="SpoIIE"/>
    <property type="match status" value="1"/>
</dbReference>
<dbReference type="PROSITE" id="PS51746">
    <property type="entry name" value="PPM_2"/>
    <property type="match status" value="1"/>
</dbReference>
<dbReference type="SMART" id="SM00332">
    <property type="entry name" value="PP2Cc"/>
    <property type="match status" value="1"/>
</dbReference>
<reference evidence="4 5" key="2">
    <citation type="journal article" date="2013" name="PLoS ONE">
        <title>INDIGO - INtegrated Data Warehouse of MIcrobial GenOmes with Examples from the Red Sea Extremophiles.</title>
        <authorList>
            <person name="Alam I."/>
            <person name="Antunes A."/>
            <person name="Kamau A.A."/>
            <person name="Ba Alawi W."/>
            <person name="Kalkatawi M."/>
            <person name="Stingl U."/>
            <person name="Bajic V.B."/>
        </authorList>
    </citation>
    <scope>NUCLEOTIDE SEQUENCE [LARGE SCALE GENOMIC DNA]</scope>
    <source>
        <strain evidence="4 5">SSD-17B</strain>
    </source>
</reference>
<dbReference type="eggNOG" id="COG2208">
    <property type="taxonomic scope" value="Bacteria"/>
</dbReference>
<name>U2EBH8_9MOLU</name>
<evidence type="ECO:0000256" key="2">
    <source>
        <dbReference type="SAM" id="Phobius"/>
    </source>
</evidence>
<feature type="transmembrane region" description="Helical" evidence="2">
    <location>
        <begin position="143"/>
        <end position="161"/>
    </location>
</feature>
<dbReference type="InParanoid" id="U2EBH8"/>
<dbReference type="InterPro" id="IPR052016">
    <property type="entry name" value="Bact_Sigma-Reg"/>
</dbReference>
<dbReference type="GO" id="GO:0016791">
    <property type="term" value="F:phosphatase activity"/>
    <property type="evidence" value="ECO:0007669"/>
    <property type="project" value="TreeGrafter"/>
</dbReference>
<keyword evidence="1" id="KW-0378">Hydrolase</keyword>
<feature type="domain" description="PPM-type phosphatase" evidence="3">
    <location>
        <begin position="573"/>
        <end position="777"/>
    </location>
</feature>
<feature type="transmembrane region" description="Helical" evidence="2">
    <location>
        <begin position="205"/>
        <end position="222"/>
    </location>
</feature>
<dbReference type="Gene3D" id="3.60.40.10">
    <property type="entry name" value="PPM-type phosphatase domain"/>
    <property type="match status" value="1"/>
</dbReference>
<feature type="transmembrane region" description="Helical" evidence="2">
    <location>
        <begin position="119"/>
        <end position="137"/>
    </location>
</feature>
<keyword evidence="2" id="KW-1133">Transmembrane helix</keyword>
<dbReference type="Proteomes" id="UP000005707">
    <property type="component" value="Unassembled WGS sequence"/>
</dbReference>
<dbReference type="EMBL" id="AFNU02000004">
    <property type="protein sequence ID" value="ERJ12433.1"/>
    <property type="molecule type" value="Genomic_DNA"/>
</dbReference>
<keyword evidence="2" id="KW-0812">Transmembrane</keyword>
<dbReference type="InterPro" id="IPR001932">
    <property type="entry name" value="PPM-type_phosphatase-like_dom"/>
</dbReference>